<feature type="domain" description="2,6-dihydroxypyridine 3-monooxygenase substrate binding" evidence="1">
    <location>
        <begin position="168"/>
        <end position="284"/>
    </location>
</feature>
<dbReference type="SUPFAM" id="SSF54373">
    <property type="entry name" value="FAD-linked reductases, C-terminal domain"/>
    <property type="match status" value="1"/>
</dbReference>
<dbReference type="Pfam" id="PF22607">
    <property type="entry name" value="FAD_binding-like"/>
    <property type="match status" value="1"/>
</dbReference>
<dbReference type="InterPro" id="IPR036188">
    <property type="entry name" value="FAD/NAD-bd_sf"/>
</dbReference>
<evidence type="ECO:0000259" key="1">
    <source>
        <dbReference type="Pfam" id="PF22607"/>
    </source>
</evidence>
<evidence type="ECO:0000313" key="2">
    <source>
        <dbReference type="EMBL" id="GGG08711.1"/>
    </source>
</evidence>
<name>A0A8J2Z735_9GAMM</name>
<dbReference type="PANTHER" id="PTHR47469:SF2">
    <property type="entry name" value="OS06G0597600 PROTEIN"/>
    <property type="match status" value="1"/>
</dbReference>
<dbReference type="Proteomes" id="UP000636949">
    <property type="component" value="Unassembled WGS sequence"/>
</dbReference>
<dbReference type="EMBL" id="BMJS01000078">
    <property type="protein sequence ID" value="GGG08711.1"/>
    <property type="molecule type" value="Genomic_DNA"/>
</dbReference>
<dbReference type="AlphaFoldDB" id="A0A8J2Z735"/>
<dbReference type="RefSeq" id="WP_117004093.1">
    <property type="nucleotide sequence ID" value="NZ_BMJS01000078.1"/>
</dbReference>
<dbReference type="InterPro" id="IPR053212">
    <property type="entry name" value="DHP_3-monooxygenase"/>
</dbReference>
<dbReference type="Gene3D" id="3.30.9.60">
    <property type="match status" value="1"/>
</dbReference>
<dbReference type="Gene3D" id="3.50.50.60">
    <property type="entry name" value="FAD/NAD(P)-binding domain"/>
    <property type="match status" value="2"/>
</dbReference>
<sequence>MQKIAIIGGSIAGNAMGLVLSRLGFDVTIYERSGAQLDDRGVGICIPKDLRNMLVQNDIFDSDAKYIEIIDRQFIVSDAKRNADVFWQQPVNVIAHNWSEIYTQLYKRLPKGIYRQDASVAHIEQDQNKVILSLTNGQTVEADWLFCCDGVNSLGRTTLFPQSKLNEAPYIAWRGVIAKKHVSEPPLFDRLNYFCYEYGHVVTYYIPKQDGSVDLNWVLYQKVNQAHKNKLLNTNNSNEVTSLAARELQPMHFEELKKLANMMPEVFAKVILDTPKPFIQNIFDTQVPALKKGRICLSGDAAFISRPHTASGATKALQSALILFQQLQENQHDLDRATEQWAKIQYDNERKLYELGKIFGHALVTDTPEWQLMNQEKMDQWWVDIMQNQQWYAYEAQK</sequence>
<organism evidence="2 3">
    <name type="scientific">Cysteiniphilum litorale</name>
    <dbReference type="NCBI Taxonomy" id="2056700"/>
    <lineage>
        <taxon>Bacteria</taxon>
        <taxon>Pseudomonadati</taxon>
        <taxon>Pseudomonadota</taxon>
        <taxon>Gammaproteobacteria</taxon>
        <taxon>Thiotrichales</taxon>
        <taxon>Fastidiosibacteraceae</taxon>
        <taxon>Cysteiniphilum</taxon>
    </lineage>
</organism>
<dbReference type="InterPro" id="IPR054707">
    <property type="entry name" value="DhpH_subs-bd"/>
</dbReference>
<dbReference type="OrthoDB" id="9782160at2"/>
<keyword evidence="3" id="KW-1185">Reference proteome</keyword>
<protein>
    <submittedName>
        <fullName evidence="2">2-polyprenyl-6-methoxyphenol hydroxylase</fullName>
    </submittedName>
</protein>
<gene>
    <name evidence="2" type="ORF">GCM10010995_27830</name>
</gene>
<reference evidence="2" key="1">
    <citation type="journal article" date="2014" name="Int. J. Syst. Evol. Microbiol.">
        <title>Complete genome sequence of Corynebacterium casei LMG S-19264T (=DSM 44701T), isolated from a smear-ripened cheese.</title>
        <authorList>
            <consortium name="US DOE Joint Genome Institute (JGI-PGF)"/>
            <person name="Walter F."/>
            <person name="Albersmeier A."/>
            <person name="Kalinowski J."/>
            <person name="Ruckert C."/>
        </authorList>
    </citation>
    <scope>NUCLEOTIDE SEQUENCE</scope>
    <source>
        <strain evidence="2">CGMCC 1.15758</strain>
    </source>
</reference>
<reference evidence="2" key="2">
    <citation type="submission" date="2020-09" db="EMBL/GenBank/DDBJ databases">
        <authorList>
            <person name="Sun Q."/>
            <person name="Zhou Y."/>
        </authorList>
    </citation>
    <scope>NUCLEOTIDE SEQUENCE</scope>
    <source>
        <strain evidence="2">CGMCC 1.15758</strain>
    </source>
</reference>
<evidence type="ECO:0000313" key="3">
    <source>
        <dbReference type="Proteomes" id="UP000636949"/>
    </source>
</evidence>
<dbReference type="PRINTS" id="PR00420">
    <property type="entry name" value="RNGMNOXGNASE"/>
</dbReference>
<proteinExistence type="predicted"/>
<accession>A0A8J2Z735</accession>
<dbReference type="PANTHER" id="PTHR47469">
    <property type="entry name" value="MONOOXYGENASE-LIKE"/>
    <property type="match status" value="1"/>
</dbReference>
<dbReference type="SUPFAM" id="SSF51905">
    <property type="entry name" value="FAD/NAD(P)-binding domain"/>
    <property type="match status" value="1"/>
</dbReference>
<comment type="caution">
    <text evidence="2">The sequence shown here is derived from an EMBL/GenBank/DDBJ whole genome shotgun (WGS) entry which is preliminary data.</text>
</comment>